<gene>
    <name evidence="2" type="ORF">Zmor_002426</name>
</gene>
<dbReference type="Gene3D" id="2.40.128.20">
    <property type="match status" value="1"/>
</dbReference>
<dbReference type="InterPro" id="IPR031259">
    <property type="entry name" value="ILBP"/>
</dbReference>
<dbReference type="EMBL" id="JALNTZ010000001">
    <property type="protein sequence ID" value="KAJ3667015.1"/>
    <property type="molecule type" value="Genomic_DNA"/>
</dbReference>
<evidence type="ECO:0000313" key="2">
    <source>
        <dbReference type="EMBL" id="KAJ3667015.1"/>
    </source>
</evidence>
<reference evidence="2" key="1">
    <citation type="journal article" date="2023" name="G3 (Bethesda)">
        <title>Whole genome assemblies of Zophobas morio and Tenebrio molitor.</title>
        <authorList>
            <person name="Kaur S."/>
            <person name="Stinson S.A."/>
            <person name="diCenzo G.C."/>
        </authorList>
    </citation>
    <scope>NUCLEOTIDE SEQUENCE</scope>
    <source>
        <strain evidence="2">QUZm001</strain>
    </source>
</reference>
<dbReference type="Proteomes" id="UP001168821">
    <property type="component" value="Unassembled WGS sequence"/>
</dbReference>
<sequence>MSIEGTFQHVRNENLLEYFKSVGVPEDRAKQVDSAKPKLEVVVDGKKILMHSDSGAEKHTLTFILGEEVEERMYNNTTIKNTAELDGSTLTVKSKMANGKSGARVFKFSDSELVMTLYEDGGSIVAKRFFKRV</sequence>
<dbReference type="AlphaFoldDB" id="A0AA38J4G4"/>
<proteinExistence type="inferred from homology"/>
<organism evidence="2 3">
    <name type="scientific">Zophobas morio</name>
    <dbReference type="NCBI Taxonomy" id="2755281"/>
    <lineage>
        <taxon>Eukaryota</taxon>
        <taxon>Metazoa</taxon>
        <taxon>Ecdysozoa</taxon>
        <taxon>Arthropoda</taxon>
        <taxon>Hexapoda</taxon>
        <taxon>Insecta</taxon>
        <taxon>Pterygota</taxon>
        <taxon>Neoptera</taxon>
        <taxon>Endopterygota</taxon>
        <taxon>Coleoptera</taxon>
        <taxon>Polyphaga</taxon>
        <taxon>Cucujiformia</taxon>
        <taxon>Tenebrionidae</taxon>
        <taxon>Zophobas</taxon>
    </lineage>
</organism>
<accession>A0AA38J4G4</accession>
<dbReference type="InterPro" id="IPR012674">
    <property type="entry name" value="Calycin"/>
</dbReference>
<dbReference type="GO" id="GO:0008289">
    <property type="term" value="F:lipid binding"/>
    <property type="evidence" value="ECO:0007669"/>
    <property type="project" value="InterPro"/>
</dbReference>
<evidence type="ECO:0000313" key="3">
    <source>
        <dbReference type="Proteomes" id="UP001168821"/>
    </source>
</evidence>
<keyword evidence="3" id="KW-1185">Reference proteome</keyword>
<comment type="similarity">
    <text evidence="1">Belongs to the calycin superfamily. Fatty-acid binding protein (FABP) family.</text>
</comment>
<protein>
    <submittedName>
        <fullName evidence="2">Uncharacterized protein</fullName>
    </submittedName>
</protein>
<evidence type="ECO:0000256" key="1">
    <source>
        <dbReference type="ARBA" id="ARBA00008390"/>
    </source>
</evidence>
<comment type="caution">
    <text evidence="2">The sequence shown here is derived from an EMBL/GenBank/DDBJ whole genome shotgun (WGS) entry which is preliminary data.</text>
</comment>
<dbReference type="SUPFAM" id="SSF50814">
    <property type="entry name" value="Lipocalins"/>
    <property type="match status" value="1"/>
</dbReference>
<dbReference type="PANTHER" id="PTHR11955">
    <property type="entry name" value="FATTY ACID BINDING PROTEIN"/>
    <property type="match status" value="1"/>
</dbReference>
<name>A0AA38J4G4_9CUCU</name>